<dbReference type="CDD" id="cd00077">
    <property type="entry name" value="HDc"/>
    <property type="match status" value="1"/>
</dbReference>
<dbReference type="InterPro" id="IPR011621">
    <property type="entry name" value="Metal-dep_PHydrolase_7TM_intra"/>
</dbReference>
<dbReference type="Gene3D" id="1.10.3210.10">
    <property type="entry name" value="Hypothetical protein af1432"/>
    <property type="match status" value="1"/>
</dbReference>
<dbReference type="NCBIfam" id="TIGR00277">
    <property type="entry name" value="HDIG"/>
    <property type="match status" value="1"/>
</dbReference>
<dbReference type="InterPro" id="IPR052722">
    <property type="entry name" value="PgpH_phosphodiesterase"/>
</dbReference>
<protein>
    <submittedName>
        <fullName evidence="3">HD family phosphohydrolase</fullName>
    </submittedName>
</protein>
<dbReference type="PANTHER" id="PTHR36442:SF1">
    <property type="entry name" value="CYCLIC-DI-AMP PHOSPHODIESTERASE PGPH"/>
    <property type="match status" value="1"/>
</dbReference>
<dbReference type="InterPro" id="IPR006675">
    <property type="entry name" value="HDIG_dom"/>
</dbReference>
<dbReference type="Pfam" id="PF07697">
    <property type="entry name" value="7TMR-HDED"/>
    <property type="match status" value="1"/>
</dbReference>
<feature type="transmembrane region" description="Helical" evidence="1">
    <location>
        <begin position="424"/>
        <end position="445"/>
    </location>
</feature>
<feature type="transmembrane region" description="Helical" evidence="1">
    <location>
        <begin position="298"/>
        <end position="318"/>
    </location>
</feature>
<gene>
    <name evidence="3" type="ORF">ACFSSB_03145</name>
</gene>
<dbReference type="InterPro" id="IPR011624">
    <property type="entry name" value="Metal-dep_PHydrolase_7TM_extra"/>
</dbReference>
<dbReference type="Pfam" id="PF01966">
    <property type="entry name" value="HD"/>
    <property type="match status" value="1"/>
</dbReference>
<accession>A0ABW5K074</accession>
<evidence type="ECO:0000313" key="3">
    <source>
        <dbReference type="EMBL" id="MFD2541302.1"/>
    </source>
</evidence>
<reference evidence="4" key="1">
    <citation type="journal article" date="2019" name="Int. J. Syst. Evol. Microbiol.">
        <title>The Global Catalogue of Microorganisms (GCM) 10K type strain sequencing project: providing services to taxonomists for standard genome sequencing and annotation.</title>
        <authorList>
            <consortium name="The Broad Institute Genomics Platform"/>
            <consortium name="The Broad Institute Genome Sequencing Center for Infectious Disease"/>
            <person name="Wu L."/>
            <person name="Ma J."/>
        </authorList>
    </citation>
    <scope>NUCLEOTIDE SEQUENCE [LARGE SCALE GENOMIC DNA]</scope>
    <source>
        <strain evidence="4">KCTC 42808</strain>
    </source>
</reference>
<proteinExistence type="predicted"/>
<dbReference type="SMART" id="SM00471">
    <property type="entry name" value="HDc"/>
    <property type="match status" value="1"/>
</dbReference>
<organism evidence="3 4">
    <name type="scientific">Lacinutrix gracilariae</name>
    <dbReference type="NCBI Taxonomy" id="1747198"/>
    <lineage>
        <taxon>Bacteria</taxon>
        <taxon>Pseudomonadati</taxon>
        <taxon>Bacteroidota</taxon>
        <taxon>Flavobacteriia</taxon>
        <taxon>Flavobacteriales</taxon>
        <taxon>Flavobacteriaceae</taxon>
        <taxon>Lacinutrix</taxon>
    </lineage>
</organism>
<keyword evidence="1" id="KW-0472">Membrane</keyword>
<comment type="caution">
    <text evidence="3">The sequence shown here is derived from an EMBL/GenBank/DDBJ whole genome shotgun (WGS) entry which is preliminary data.</text>
</comment>
<feature type="transmembrane region" description="Helical" evidence="1">
    <location>
        <begin position="12"/>
        <end position="32"/>
    </location>
</feature>
<feature type="domain" description="HD" evidence="2">
    <location>
        <begin position="478"/>
        <end position="620"/>
    </location>
</feature>
<evidence type="ECO:0000259" key="2">
    <source>
        <dbReference type="PROSITE" id="PS51831"/>
    </source>
</evidence>
<evidence type="ECO:0000256" key="1">
    <source>
        <dbReference type="SAM" id="Phobius"/>
    </source>
</evidence>
<dbReference type="Proteomes" id="UP001597467">
    <property type="component" value="Unassembled WGS sequence"/>
</dbReference>
<keyword evidence="1" id="KW-1133">Transmembrane helix</keyword>
<dbReference type="InterPro" id="IPR006674">
    <property type="entry name" value="HD_domain"/>
</dbReference>
<dbReference type="EMBL" id="JBHULM010000007">
    <property type="protein sequence ID" value="MFD2541302.1"/>
    <property type="molecule type" value="Genomic_DNA"/>
</dbReference>
<dbReference type="PROSITE" id="PS51831">
    <property type="entry name" value="HD"/>
    <property type="match status" value="1"/>
</dbReference>
<feature type="transmembrane region" description="Helical" evidence="1">
    <location>
        <begin position="324"/>
        <end position="340"/>
    </location>
</feature>
<dbReference type="SUPFAM" id="SSF109604">
    <property type="entry name" value="HD-domain/PDEase-like"/>
    <property type="match status" value="1"/>
</dbReference>
<feature type="transmembrane region" description="Helical" evidence="1">
    <location>
        <begin position="264"/>
        <end position="286"/>
    </location>
</feature>
<dbReference type="RefSeq" id="WP_379900867.1">
    <property type="nucleotide sequence ID" value="NZ_JBHULM010000007.1"/>
</dbReference>
<sequence>MKDLINNLYKNHALIYKVLLFICATILIVYLFPKQGKFKYNFEQGKPWQSENLYAPFNFAIKKTPEEIDKEKRVTIEKASLYFNLDANIEKNVRTNYKEGFYKTFPDSLSNTTLNGLFKTGELIIDRLYDNGVLDENYTFANDKKSVILNKRITVKQTLFSNLIQQKNLSSLVDLVLKDNNKARYHTQFLALFFDIVEPNLTYNKSLTESALQEDLNNIAYTRGSIEKETLIISKGEVVEGEKYQILESLKNEYKSQVWTDSNYNWVVFAYTLLVALALLMLLLFLRKYRLDVFNNNTKVTFIFFNVILMILITTLVISYNSKYVYVIPICILPLVLKAFFDSRLGLYTHVITVVLLGLIVPNSYEYMFLQIIAGIVTILTVSELYKRANLFISVGQITLIYIIAYFAFFVIHEGSVEAIHWETFGLFVLCGLATLFVQPLIYVYEKLFGLVSDVSLLELSDTNSKLLKELSNKAPGTFHHSLNVANLAEAAANEIGANAMLIRVGALYHDIGKMKNPTFFTENQSTGINPHDELSSFESATIIINHVIDGIEIARKNNLPDRVIDFIRTHHGTSLVYYFYKKEKALNENVRKEDFMYPGPKPFSKETAILMMCDSVEAASKSLKEPTSTKIDKFVENIINKQMEGEQFLNANITFKEIQSIKKVLKHKLANIYHLRIEYPE</sequence>
<dbReference type="Pfam" id="PF07698">
    <property type="entry name" value="7TM-7TMR_HD"/>
    <property type="match status" value="1"/>
</dbReference>
<dbReference type="PANTHER" id="PTHR36442">
    <property type="entry name" value="CYCLIC-DI-AMP PHOSPHODIESTERASE PGPH"/>
    <property type="match status" value="1"/>
</dbReference>
<keyword evidence="4" id="KW-1185">Reference proteome</keyword>
<keyword evidence="1" id="KW-0812">Transmembrane</keyword>
<dbReference type="InterPro" id="IPR003607">
    <property type="entry name" value="HD/PDEase_dom"/>
</dbReference>
<evidence type="ECO:0000313" key="4">
    <source>
        <dbReference type="Proteomes" id="UP001597467"/>
    </source>
</evidence>
<feature type="transmembrane region" description="Helical" evidence="1">
    <location>
        <begin position="391"/>
        <end position="412"/>
    </location>
</feature>
<name>A0ABW5K074_9FLAO</name>